<feature type="compositionally biased region" description="Low complexity" evidence="1">
    <location>
        <begin position="56"/>
        <end position="68"/>
    </location>
</feature>
<accession>A0A975S199</accession>
<sequence>MKLKTVATTCVVAALALGQAEPVRADAGDAIAGAIIGGLIGGAIVKDQQRRKAASKPRSSSKSAAPKSTMSTAQRESNREVQTALNHFGFPVGTPDGSIGPKSRAAISSYQALLGYPPTGQLTDYERTLLVTSYHRAIAGGPVIAQTAATHPMGMKGLLLVQRDEMAGVPAAVPQGTLAAVAPPVAAAAALPALVAEPAPTPAPAAPALPSFMGATMVSLSSHCNTVALKTNSNGGYVTVASLTDPVQALSEQFCLSRAIAIQQGEEMARTVAGVTPVQIADQCKAFGPVLKDHVTAVSLKSATDVLSGVANFVAGSGMSPAQLSGTSKICLGVGYAQDDMEVALGSALVLTALGEAGYAELPGHHLAEGIGATRRPDLAQGWYEMALGAAGQGMAPLAPASAERQDLIRKAVFMLGGRSEAPAAAAPALPVLVAPAAPEVVVQAAPAPVLAPPTPAAAPASAPMSAAKAVSFATALPRLMMGQ</sequence>
<evidence type="ECO:0000313" key="3">
    <source>
        <dbReference type="EMBL" id="QWK90096.1"/>
    </source>
</evidence>
<gene>
    <name evidence="3" type="ORF">KM031_14890</name>
</gene>
<dbReference type="InterPro" id="IPR036365">
    <property type="entry name" value="PGBD-like_sf"/>
</dbReference>
<dbReference type="Proteomes" id="UP000679352">
    <property type="component" value="Chromosome"/>
</dbReference>
<feature type="domain" description="Peptidoglycan binding-like" evidence="2">
    <location>
        <begin position="79"/>
        <end position="123"/>
    </location>
</feature>
<dbReference type="KEGG" id="gfu:KM031_14890"/>
<dbReference type="SUPFAM" id="SSF47090">
    <property type="entry name" value="PGBD-like"/>
    <property type="match status" value="1"/>
</dbReference>
<reference evidence="3" key="1">
    <citation type="submission" date="2021-06" db="EMBL/GenBank/DDBJ databases">
        <title>Direct submission.</title>
        <authorList>
            <person name="Lee C.-S."/>
            <person name="Jin L."/>
        </authorList>
    </citation>
    <scope>NUCLEOTIDE SEQUENCE</scope>
    <source>
        <strain evidence="3">Con5</strain>
    </source>
</reference>
<proteinExistence type="predicted"/>
<evidence type="ECO:0000259" key="2">
    <source>
        <dbReference type="Pfam" id="PF01471"/>
    </source>
</evidence>
<dbReference type="AlphaFoldDB" id="A0A975S199"/>
<organism evidence="3 4">
    <name type="scientific">Gemmobacter fulvus</name>
    <dbReference type="NCBI Taxonomy" id="2840474"/>
    <lineage>
        <taxon>Bacteria</taxon>
        <taxon>Pseudomonadati</taxon>
        <taxon>Pseudomonadota</taxon>
        <taxon>Alphaproteobacteria</taxon>
        <taxon>Rhodobacterales</taxon>
        <taxon>Paracoccaceae</taxon>
        <taxon>Gemmobacter</taxon>
    </lineage>
</organism>
<dbReference type="Pfam" id="PF01471">
    <property type="entry name" value="PG_binding_1"/>
    <property type="match status" value="1"/>
</dbReference>
<dbReference type="RefSeq" id="WP_215506613.1">
    <property type="nucleotide sequence ID" value="NZ_CP076361.1"/>
</dbReference>
<keyword evidence="4" id="KW-1185">Reference proteome</keyword>
<feature type="region of interest" description="Disordered" evidence="1">
    <location>
        <begin position="48"/>
        <end position="80"/>
    </location>
</feature>
<feature type="compositionally biased region" description="Polar residues" evidence="1">
    <location>
        <begin position="69"/>
        <end position="80"/>
    </location>
</feature>
<protein>
    <submittedName>
        <fullName evidence="3">Peptidoglycan-binding protein</fullName>
    </submittedName>
</protein>
<dbReference type="Gene3D" id="1.10.101.10">
    <property type="entry name" value="PGBD-like superfamily/PGBD"/>
    <property type="match status" value="1"/>
</dbReference>
<evidence type="ECO:0000313" key="4">
    <source>
        <dbReference type="Proteomes" id="UP000679352"/>
    </source>
</evidence>
<dbReference type="EMBL" id="CP076361">
    <property type="protein sequence ID" value="QWK90096.1"/>
    <property type="molecule type" value="Genomic_DNA"/>
</dbReference>
<name>A0A975S199_9RHOB</name>
<evidence type="ECO:0000256" key="1">
    <source>
        <dbReference type="SAM" id="MobiDB-lite"/>
    </source>
</evidence>
<dbReference type="InterPro" id="IPR036366">
    <property type="entry name" value="PGBDSf"/>
</dbReference>
<dbReference type="InterPro" id="IPR002477">
    <property type="entry name" value="Peptidoglycan-bd-like"/>
</dbReference>